<sequence>MEEPEEALPGKSEEDLHVSINKKVKPPNKKRFEEELEQISSRIRDLEVEQKKLQQSQKGDIASKRTEKIEIINTLKTIDTEIRALSADVTKRRAALDRLQANLVYKHEKKIDDAVGKLEFQLKRTNFKLSEERKIVTEIDKLQRSKKVLVQYVAQKKEMDDVRERQRQLREERDRLQKVVNKIRMEEDGIRRNNHDRKVKLDQVKRDLDEYHEIKRKHVQDYKTSEKEYQDVKQEENKVKRQESFIKKQERRNTMESFQQDLEVYGTARMPFEDEVNLCNTLINYLRKFNTATDETLEESDALPRASGWSLIKGNGDSTAAITNELEDGKYVLLKKDEDEEFPDRRLKRSKRPSKKSKKQSVLKSLTHTPQIFSQFASLNLNAPSIVSEIPASLEQLQARKKYYEDGAQIKLLRVATPSLEENSDGGVSTSDGISATESAMCEMSRQASHTESMENSGGADQCLEELVRMSETLSEKSEYLTERSSSDSTVRSSDSDHSGHSVRDVSHDFGDSGNVAAANRPKPADSSAVIEQTSIDSMNDECFQSFTPNTVANQRVDCICDSDLVPTMTLEGGSLDLVEDATHGTLVLGGGGALSAS</sequence>
<dbReference type="GeneID" id="111121140"/>
<feature type="compositionally biased region" description="Basic residues" evidence="2">
    <location>
        <begin position="346"/>
        <end position="361"/>
    </location>
</feature>
<dbReference type="GO" id="GO:0008298">
    <property type="term" value="P:intracellular mRNA localization"/>
    <property type="evidence" value="ECO:0007669"/>
    <property type="project" value="TreeGrafter"/>
</dbReference>
<dbReference type="KEGG" id="cvn:111121140"/>
<dbReference type="GO" id="GO:0042175">
    <property type="term" value="C:nuclear outer membrane-endoplasmic reticulum membrane network"/>
    <property type="evidence" value="ECO:0007669"/>
    <property type="project" value="TreeGrafter"/>
</dbReference>
<feature type="region of interest" description="Disordered" evidence="2">
    <location>
        <begin position="1"/>
        <end position="27"/>
    </location>
</feature>
<dbReference type="RefSeq" id="XP_022317993.1">
    <property type="nucleotide sequence ID" value="XM_022462285.1"/>
</dbReference>
<feature type="region of interest" description="Disordered" evidence="2">
    <location>
        <begin position="343"/>
        <end position="363"/>
    </location>
</feature>
<feature type="compositionally biased region" description="Basic and acidic residues" evidence="2">
    <location>
        <begin position="475"/>
        <end position="486"/>
    </location>
</feature>
<evidence type="ECO:0000313" key="4">
    <source>
        <dbReference type="RefSeq" id="XP_022317993.1"/>
    </source>
</evidence>
<feature type="coiled-coil region" evidence="1">
    <location>
        <begin position="29"/>
        <end position="56"/>
    </location>
</feature>
<feature type="region of interest" description="Disordered" evidence="2">
    <location>
        <begin position="475"/>
        <end position="530"/>
    </location>
</feature>
<dbReference type="GO" id="GO:1990904">
    <property type="term" value="C:ribonucleoprotein complex"/>
    <property type="evidence" value="ECO:0007669"/>
    <property type="project" value="TreeGrafter"/>
</dbReference>
<keyword evidence="1" id="KW-0175">Coiled coil</keyword>
<feature type="coiled-coil region" evidence="1">
    <location>
        <begin position="152"/>
        <end position="186"/>
    </location>
</feature>
<feature type="coiled-coil region" evidence="1">
    <location>
        <begin position="215"/>
        <end position="252"/>
    </location>
</feature>
<accession>A0A8B8CQ83</accession>
<keyword evidence="3" id="KW-1185">Reference proteome</keyword>
<feature type="compositionally biased region" description="Polar residues" evidence="2">
    <location>
        <begin position="446"/>
        <end position="456"/>
    </location>
</feature>
<dbReference type="OrthoDB" id="2195113at2759"/>
<organism evidence="3 4">
    <name type="scientific">Crassostrea virginica</name>
    <name type="common">Eastern oyster</name>
    <dbReference type="NCBI Taxonomy" id="6565"/>
    <lineage>
        <taxon>Eukaryota</taxon>
        <taxon>Metazoa</taxon>
        <taxon>Spiralia</taxon>
        <taxon>Lophotrochozoa</taxon>
        <taxon>Mollusca</taxon>
        <taxon>Bivalvia</taxon>
        <taxon>Autobranchia</taxon>
        <taxon>Pteriomorphia</taxon>
        <taxon>Ostreida</taxon>
        <taxon>Ostreoidea</taxon>
        <taxon>Ostreidae</taxon>
        <taxon>Crassostrea</taxon>
    </lineage>
</organism>
<dbReference type="AlphaFoldDB" id="A0A8B8CQ83"/>
<feature type="compositionally biased region" description="Basic and acidic residues" evidence="2">
    <location>
        <begin position="494"/>
        <end position="511"/>
    </location>
</feature>
<dbReference type="InterPro" id="IPR039604">
    <property type="entry name" value="Bfr1"/>
</dbReference>
<feature type="region of interest" description="Disordered" evidence="2">
    <location>
        <begin position="440"/>
        <end position="459"/>
    </location>
</feature>
<dbReference type="GO" id="GO:0005783">
    <property type="term" value="C:endoplasmic reticulum"/>
    <property type="evidence" value="ECO:0007669"/>
    <property type="project" value="TreeGrafter"/>
</dbReference>
<evidence type="ECO:0000256" key="2">
    <source>
        <dbReference type="SAM" id="MobiDB-lite"/>
    </source>
</evidence>
<dbReference type="Proteomes" id="UP000694844">
    <property type="component" value="Chromosome 1"/>
</dbReference>
<proteinExistence type="predicted"/>
<reference evidence="3" key="1">
    <citation type="submission" date="2024-06" db="UniProtKB">
        <authorList>
            <consortium name="RefSeq"/>
        </authorList>
    </citation>
    <scope>NUCLEOTIDE SEQUENCE [LARGE SCALE GENOMIC DNA]</scope>
</reference>
<gene>
    <name evidence="4" type="primary">LOC111121140</name>
</gene>
<evidence type="ECO:0000313" key="3">
    <source>
        <dbReference type="Proteomes" id="UP000694844"/>
    </source>
</evidence>
<reference evidence="4" key="2">
    <citation type="submission" date="2025-08" db="UniProtKB">
        <authorList>
            <consortium name="RefSeq"/>
        </authorList>
    </citation>
    <scope>IDENTIFICATION</scope>
    <source>
        <tissue evidence="4">Whole sample</tissue>
    </source>
</reference>
<name>A0A8B8CQ83_CRAVI</name>
<dbReference type="PANTHER" id="PTHR31027:SF2">
    <property type="entry name" value="LEBERCILIN DOMAIN-CONTAINING PROTEIN"/>
    <property type="match status" value="1"/>
</dbReference>
<protein>
    <submittedName>
        <fullName evidence="4">Trichohyalin-like isoform X1</fullName>
    </submittedName>
</protein>
<dbReference type="GO" id="GO:0003729">
    <property type="term" value="F:mRNA binding"/>
    <property type="evidence" value="ECO:0007669"/>
    <property type="project" value="TreeGrafter"/>
</dbReference>
<evidence type="ECO:0000256" key="1">
    <source>
        <dbReference type="SAM" id="Coils"/>
    </source>
</evidence>
<dbReference type="PANTHER" id="PTHR31027">
    <property type="entry name" value="NUCLEAR SEGREGATION PROTEIN BFR1"/>
    <property type="match status" value="1"/>
</dbReference>